<dbReference type="EMBL" id="OZ034815">
    <property type="protein sequence ID" value="CAL1369623.1"/>
    <property type="molecule type" value="Genomic_DNA"/>
</dbReference>
<keyword evidence="2" id="KW-1185">Reference proteome</keyword>
<organism evidence="1 2">
    <name type="scientific">Linum trigynum</name>
    <dbReference type="NCBI Taxonomy" id="586398"/>
    <lineage>
        <taxon>Eukaryota</taxon>
        <taxon>Viridiplantae</taxon>
        <taxon>Streptophyta</taxon>
        <taxon>Embryophyta</taxon>
        <taxon>Tracheophyta</taxon>
        <taxon>Spermatophyta</taxon>
        <taxon>Magnoliopsida</taxon>
        <taxon>eudicotyledons</taxon>
        <taxon>Gunneridae</taxon>
        <taxon>Pentapetalae</taxon>
        <taxon>rosids</taxon>
        <taxon>fabids</taxon>
        <taxon>Malpighiales</taxon>
        <taxon>Linaceae</taxon>
        <taxon>Linum</taxon>
    </lineage>
</organism>
<name>A0AAV2D7V6_9ROSI</name>
<sequence length="147" mass="16522">MCKYDVITLSGPEHQHDEFVGGHTNAVKLRTPWRIMHILLTRSIIPSLRAGHLITNRGLIALHSMRNLAEPLHLGVVVATTFVRCLGQNRMDTMHLGGFITRLARHFDVDVTGCSIIGRIEPFPVETLYNMKLVLQGERGIEYLDGL</sequence>
<proteinExistence type="predicted"/>
<protein>
    <submittedName>
        <fullName evidence="1">Uncharacterized protein</fullName>
    </submittedName>
</protein>
<evidence type="ECO:0000313" key="1">
    <source>
        <dbReference type="EMBL" id="CAL1369623.1"/>
    </source>
</evidence>
<accession>A0AAV2D7V6</accession>
<gene>
    <name evidence="1" type="ORF">LTRI10_LOCUS12136</name>
</gene>
<evidence type="ECO:0000313" key="2">
    <source>
        <dbReference type="Proteomes" id="UP001497516"/>
    </source>
</evidence>
<reference evidence="1 2" key="1">
    <citation type="submission" date="2024-04" db="EMBL/GenBank/DDBJ databases">
        <authorList>
            <person name="Fracassetti M."/>
        </authorList>
    </citation>
    <scope>NUCLEOTIDE SEQUENCE [LARGE SCALE GENOMIC DNA]</scope>
</reference>
<dbReference type="Proteomes" id="UP001497516">
    <property type="component" value="Chromosome 2"/>
</dbReference>
<dbReference type="AlphaFoldDB" id="A0AAV2D7V6"/>